<protein>
    <recommendedName>
        <fullName evidence="6">NfeD-like C-terminal domain-containing protein</fullName>
    </recommendedName>
</protein>
<comment type="caution">
    <text evidence="8">The sequence shown here is derived from an EMBL/GenBank/DDBJ whole genome shotgun (WGS) entry which is preliminary data.</text>
</comment>
<dbReference type="EMBL" id="JACIED010000001">
    <property type="protein sequence ID" value="MBB4006715.1"/>
    <property type="molecule type" value="Genomic_DNA"/>
</dbReference>
<evidence type="ECO:0000256" key="2">
    <source>
        <dbReference type="ARBA" id="ARBA00022692"/>
    </source>
</evidence>
<gene>
    <name evidence="8" type="ORF">BJF91_21640</name>
    <name evidence="7" type="ORF">GGQ71_000951</name>
</gene>
<dbReference type="InterPro" id="IPR052165">
    <property type="entry name" value="Membrane_assoc_protease"/>
</dbReference>
<sequence length="152" mass="16649">MFVALIDQWGLWSWFVLGLALLALELVMPGMFMVWIGLGAIATGLLSLAFWSDAFWPWQVQALSFAALSVVAILLGRRFLRSDASRSDEPLLNQRTASLIGRTATLQEPIREGRGRIRLDDTFWSVSGPDLSTGTRVIVVSARGGELTVDAA</sequence>
<evidence type="ECO:0000313" key="10">
    <source>
        <dbReference type="Proteomes" id="UP000544107"/>
    </source>
</evidence>
<evidence type="ECO:0000256" key="1">
    <source>
        <dbReference type="ARBA" id="ARBA00004141"/>
    </source>
</evidence>
<keyword evidence="9" id="KW-1185">Reference proteome</keyword>
<feature type="domain" description="NfeD-like C-terminal" evidence="6">
    <location>
        <begin position="97"/>
        <end position="149"/>
    </location>
</feature>
<dbReference type="PANTHER" id="PTHR33507">
    <property type="entry name" value="INNER MEMBRANE PROTEIN YBBJ"/>
    <property type="match status" value="1"/>
</dbReference>
<dbReference type="Pfam" id="PF01957">
    <property type="entry name" value="NfeD"/>
    <property type="match status" value="1"/>
</dbReference>
<dbReference type="GO" id="GO:0005886">
    <property type="term" value="C:plasma membrane"/>
    <property type="evidence" value="ECO:0007669"/>
    <property type="project" value="TreeGrafter"/>
</dbReference>
<evidence type="ECO:0000256" key="4">
    <source>
        <dbReference type="ARBA" id="ARBA00023136"/>
    </source>
</evidence>
<evidence type="ECO:0000256" key="3">
    <source>
        <dbReference type="ARBA" id="ARBA00022989"/>
    </source>
</evidence>
<dbReference type="STRING" id="887144.BJF91_21640"/>
<dbReference type="RefSeq" id="WP_075615406.1">
    <property type="nucleotide sequence ID" value="NZ_JACIED010000001.1"/>
</dbReference>
<dbReference type="InterPro" id="IPR012340">
    <property type="entry name" value="NA-bd_OB-fold"/>
</dbReference>
<accession>A0A1Q9A4Z0</accession>
<evidence type="ECO:0000256" key="5">
    <source>
        <dbReference type="SAM" id="Phobius"/>
    </source>
</evidence>
<feature type="transmembrane region" description="Helical" evidence="5">
    <location>
        <begin position="31"/>
        <end position="52"/>
    </location>
</feature>
<keyword evidence="4 5" id="KW-0472">Membrane</keyword>
<proteinExistence type="predicted"/>
<organism evidence="8 9">
    <name type="scientific">Allorhizobium taibaishanense</name>
    <dbReference type="NCBI Taxonomy" id="887144"/>
    <lineage>
        <taxon>Bacteria</taxon>
        <taxon>Pseudomonadati</taxon>
        <taxon>Pseudomonadota</taxon>
        <taxon>Alphaproteobacteria</taxon>
        <taxon>Hyphomicrobiales</taxon>
        <taxon>Rhizobiaceae</taxon>
        <taxon>Rhizobium/Agrobacterium group</taxon>
        <taxon>Allorhizobium</taxon>
    </lineage>
</organism>
<comment type="subcellular location">
    <subcellularLocation>
        <location evidence="1">Membrane</location>
        <topology evidence="1">Multi-pass membrane protein</topology>
    </subcellularLocation>
</comment>
<evidence type="ECO:0000313" key="9">
    <source>
        <dbReference type="Proteomes" id="UP000185598"/>
    </source>
</evidence>
<dbReference type="Gene3D" id="2.40.50.140">
    <property type="entry name" value="Nucleic acid-binding proteins"/>
    <property type="match status" value="1"/>
</dbReference>
<reference evidence="7 10" key="2">
    <citation type="submission" date="2020-08" db="EMBL/GenBank/DDBJ databases">
        <title>Genomic Encyclopedia of Type Strains, Phase IV (KMG-IV): sequencing the most valuable type-strain genomes for metagenomic binning, comparative biology and taxonomic classification.</title>
        <authorList>
            <person name="Goeker M."/>
        </authorList>
    </citation>
    <scope>NUCLEOTIDE SEQUENCE [LARGE SCALE GENOMIC DNA]</scope>
    <source>
        <strain evidence="7 10">DSM 100021</strain>
    </source>
</reference>
<dbReference type="PANTHER" id="PTHR33507:SF3">
    <property type="entry name" value="INNER MEMBRANE PROTEIN YBBJ"/>
    <property type="match status" value="1"/>
</dbReference>
<feature type="transmembrane region" description="Helical" evidence="5">
    <location>
        <begin position="58"/>
        <end position="76"/>
    </location>
</feature>
<keyword evidence="3 5" id="KW-1133">Transmembrane helix</keyword>
<dbReference type="EMBL" id="MKIN01000022">
    <property type="protein sequence ID" value="OLP49618.1"/>
    <property type="molecule type" value="Genomic_DNA"/>
</dbReference>
<dbReference type="Proteomes" id="UP000185598">
    <property type="component" value="Unassembled WGS sequence"/>
</dbReference>
<feature type="transmembrane region" description="Helical" evidence="5">
    <location>
        <begin position="6"/>
        <end position="24"/>
    </location>
</feature>
<dbReference type="AlphaFoldDB" id="A0A1Q9A4Z0"/>
<dbReference type="InterPro" id="IPR002810">
    <property type="entry name" value="NfeD-like_C"/>
</dbReference>
<reference evidence="8 9" key="1">
    <citation type="submission" date="2016-09" db="EMBL/GenBank/DDBJ databases">
        <title>Rhizobium oryziradicis sp. nov., isolated from the root of rice.</title>
        <authorList>
            <person name="Zhao J."/>
            <person name="Zhang X."/>
        </authorList>
    </citation>
    <scope>NUCLEOTIDE SEQUENCE [LARGE SCALE GENOMIC DNA]</scope>
    <source>
        <strain evidence="8 9">14971</strain>
    </source>
</reference>
<name>A0A1Q9A4Z0_9HYPH</name>
<keyword evidence="2 5" id="KW-0812">Transmembrane</keyword>
<evidence type="ECO:0000313" key="7">
    <source>
        <dbReference type="EMBL" id="MBB4006715.1"/>
    </source>
</evidence>
<evidence type="ECO:0000259" key="6">
    <source>
        <dbReference type="Pfam" id="PF01957"/>
    </source>
</evidence>
<evidence type="ECO:0000313" key="8">
    <source>
        <dbReference type="EMBL" id="OLP49618.1"/>
    </source>
</evidence>
<dbReference type="OrthoDB" id="9810336at2"/>
<dbReference type="Proteomes" id="UP000544107">
    <property type="component" value="Unassembled WGS sequence"/>
</dbReference>